<feature type="compositionally biased region" description="Low complexity" evidence="1">
    <location>
        <begin position="407"/>
        <end position="416"/>
    </location>
</feature>
<name>A0ABS7FL11_9NEIS</name>
<protein>
    <recommendedName>
        <fullName evidence="2">LysM domain-containing protein</fullName>
    </recommendedName>
</protein>
<organism evidence="3 4">
    <name type="scientific">Chromobacterium subtsugae</name>
    <dbReference type="NCBI Taxonomy" id="251747"/>
    <lineage>
        <taxon>Bacteria</taxon>
        <taxon>Pseudomonadati</taxon>
        <taxon>Pseudomonadota</taxon>
        <taxon>Betaproteobacteria</taxon>
        <taxon>Neisseriales</taxon>
        <taxon>Chromobacteriaceae</taxon>
        <taxon>Chromobacterium</taxon>
    </lineage>
</organism>
<feature type="compositionally biased region" description="Basic and acidic residues" evidence="1">
    <location>
        <begin position="84"/>
        <end position="101"/>
    </location>
</feature>
<reference evidence="3 4" key="1">
    <citation type="submission" date="2021-05" db="EMBL/GenBank/DDBJ databases">
        <title>Draft Whole Genome Sequencing Of Biosensor Chromobacterium violaceum Strain CV026 Reveals A Regulatory RNA In Chromobacterium violaceum Phenotype Regulatory Network.</title>
        <authorList>
            <person name="Hong K.W."/>
            <person name="Chan K.G."/>
            <person name="Chang C.-Y."/>
        </authorList>
    </citation>
    <scope>NUCLEOTIDE SEQUENCE [LARGE SCALE GENOMIC DNA]</scope>
    <source>
        <strain evidence="3 4">ATCC 31532</strain>
    </source>
</reference>
<feature type="region of interest" description="Disordered" evidence="1">
    <location>
        <begin position="400"/>
        <end position="445"/>
    </location>
</feature>
<feature type="compositionally biased region" description="Low complexity" evidence="1">
    <location>
        <begin position="717"/>
        <end position="726"/>
    </location>
</feature>
<dbReference type="PROSITE" id="PS51782">
    <property type="entry name" value="LYSM"/>
    <property type="match status" value="1"/>
</dbReference>
<dbReference type="InterPro" id="IPR036779">
    <property type="entry name" value="LysM_dom_sf"/>
</dbReference>
<gene>
    <name evidence="3" type="ORF">KIF53_21155</name>
</gene>
<dbReference type="Pfam" id="PF25800">
    <property type="entry name" value="FimV_N"/>
    <property type="match status" value="2"/>
</dbReference>
<keyword evidence="4" id="KW-1185">Reference proteome</keyword>
<comment type="caution">
    <text evidence="3">The sequence shown here is derived from an EMBL/GenBank/DDBJ whole genome shotgun (WGS) entry which is preliminary data.</text>
</comment>
<dbReference type="InterPro" id="IPR018392">
    <property type="entry name" value="LysM"/>
</dbReference>
<feature type="compositionally biased region" description="Low complexity" evidence="1">
    <location>
        <begin position="432"/>
        <end position="441"/>
    </location>
</feature>
<dbReference type="RefSeq" id="WP_146008332.1">
    <property type="nucleotide sequence ID" value="NZ_CP142381.1"/>
</dbReference>
<evidence type="ECO:0000256" key="1">
    <source>
        <dbReference type="SAM" id="MobiDB-lite"/>
    </source>
</evidence>
<accession>A0ABS7FL11</accession>
<evidence type="ECO:0000313" key="3">
    <source>
        <dbReference type="EMBL" id="MBW8290155.1"/>
    </source>
</evidence>
<dbReference type="EMBL" id="JAHDTB010000035">
    <property type="protein sequence ID" value="MBW8290155.1"/>
    <property type="molecule type" value="Genomic_DNA"/>
</dbReference>
<feature type="region of interest" description="Disordered" evidence="1">
    <location>
        <begin position="716"/>
        <end position="735"/>
    </location>
</feature>
<feature type="domain" description="LysM" evidence="2">
    <location>
        <begin position="244"/>
        <end position="298"/>
    </location>
</feature>
<proteinExistence type="predicted"/>
<evidence type="ECO:0000313" key="4">
    <source>
        <dbReference type="Proteomes" id="UP000711178"/>
    </source>
</evidence>
<dbReference type="Proteomes" id="UP000711178">
    <property type="component" value="Unassembled WGS sequence"/>
</dbReference>
<dbReference type="CDD" id="cd00118">
    <property type="entry name" value="LysM"/>
    <property type="match status" value="1"/>
</dbReference>
<feature type="region of interest" description="Disordered" evidence="1">
    <location>
        <begin position="223"/>
        <end position="242"/>
    </location>
</feature>
<feature type="region of interest" description="Disordered" evidence="1">
    <location>
        <begin position="84"/>
        <end position="115"/>
    </location>
</feature>
<dbReference type="InterPro" id="IPR057840">
    <property type="entry name" value="FimV_N"/>
</dbReference>
<evidence type="ECO:0000259" key="2">
    <source>
        <dbReference type="PROSITE" id="PS51782"/>
    </source>
</evidence>
<sequence length="764" mass="80969">MNEEIENFAQADLADRNRYALLSPYSGSASMLQFGLIRGSDGHIQKVTVKGPASFSEPLLRFAVEVRWPDGRLVREFEVDYKRDGPRRKEPAPASGDDGKRHVASPDQGSRLDGAGLGELKVSSRLGEPLQAELRLLGGVFDKTDQVQVAIFADPAQGEVAPEQLQQVASIAHKLDRSSDGRHVLQLASSLPITAPRLTFRLEVRAAGVKVEKRYALMLEGAPTAQDSAADHAKPPSAAAPETRVYQVRKGDSLSAIAARMRGHAAGEDVAGKLLKDNPDAFIRGDANRLLAGAELRYPAQWTLRGEPARHAAEKGDAAGAEAKSGSMAKLLADGRPAGVAKAADNKPMPSAASVKPAASSPAALAAERRMRDMLAMQDRALKQTEARARALEAQIRTIQQNKDKTAAAPPAAAMTPPMPPQAKPAVPPPAAIHAPPASAARMDKPKPAVVVTAVTASAPRQAMSPAESKQQAKAPLAPHAASSVVDDALAVLGDRDVQLRLGGAGAALALVALLLMRRKRAGAAQAEAETADEYGGGKDVPSSMLTLGPLTSLMSTLKKGDGIDLDSVDPMAEAEVYLAYGRDDQVLLILREGLEKEPARQDLRYKLLEVLSAQPDKAAFLEEAARSRDIFGKDSTQWMRVCELGRAAMPGHPLFETAQAPQSVEMPAVGALEPVVPSAAAAAEIAMPEEARTPLPPTAAPAVAETMIEAEREPAPLRAAPAAPELEAEPRPDPEKLELAKLYMEMGDKETAEILIREAQQGR</sequence>
<dbReference type="GeneID" id="89685554"/>
<feature type="region of interest" description="Disordered" evidence="1">
    <location>
        <begin position="460"/>
        <end position="479"/>
    </location>
</feature>
<feature type="compositionally biased region" description="Pro residues" evidence="1">
    <location>
        <begin position="417"/>
        <end position="431"/>
    </location>
</feature>
<dbReference type="Gene3D" id="3.10.350.10">
    <property type="entry name" value="LysM domain"/>
    <property type="match status" value="1"/>
</dbReference>